<gene>
    <name evidence="3" type="ORF">VC35_02405</name>
</gene>
<dbReference type="OrthoDB" id="104801at2"/>
<comment type="similarity">
    <text evidence="1">Belongs to the nucleoside-specific channel-forming outer membrane porin (Tsx) (TC 1.B.10) family.</text>
</comment>
<evidence type="ECO:0000256" key="1">
    <source>
        <dbReference type="ARBA" id="ARBA00008728"/>
    </source>
</evidence>
<keyword evidence="2" id="KW-0732">Signal</keyword>
<dbReference type="EMBL" id="LACC01000004">
    <property type="protein sequence ID" value="KJZ49960.1"/>
    <property type="molecule type" value="Genomic_DNA"/>
</dbReference>
<evidence type="ECO:0000313" key="3">
    <source>
        <dbReference type="EMBL" id="KJZ49960.1"/>
    </source>
</evidence>
<accession>A0A0F4U119</accession>
<feature type="chain" id="PRO_5002479379" evidence="2">
    <location>
        <begin position="23"/>
        <end position="261"/>
    </location>
</feature>
<evidence type="ECO:0000313" key="4">
    <source>
        <dbReference type="Proteomes" id="UP000033588"/>
    </source>
</evidence>
<proteinExistence type="inferred from homology"/>
<organism evidence="3 4">
    <name type="scientific">Pseudomonas fluorescens</name>
    <dbReference type="NCBI Taxonomy" id="294"/>
    <lineage>
        <taxon>Bacteria</taxon>
        <taxon>Pseudomonadati</taxon>
        <taxon>Pseudomonadota</taxon>
        <taxon>Gammaproteobacteria</taxon>
        <taxon>Pseudomonadales</taxon>
        <taxon>Pseudomonadaceae</taxon>
        <taxon>Pseudomonas</taxon>
    </lineage>
</organism>
<dbReference type="AlphaFoldDB" id="A0A0F4U119"/>
<dbReference type="InterPro" id="IPR036777">
    <property type="entry name" value="Channel_Tsx-like_sf"/>
</dbReference>
<reference evidence="3 4" key="1">
    <citation type="submission" date="2015-03" db="EMBL/GenBank/DDBJ databases">
        <title>Comparative genomics of Pseudomonas insights into diversity of traits involved in vanlence and defense.</title>
        <authorList>
            <person name="Qin Y."/>
        </authorList>
    </citation>
    <scope>NUCLEOTIDE SEQUENCE [LARGE SCALE GENOMIC DNA]</scope>
    <source>
        <strain evidence="3 4">C8</strain>
    </source>
</reference>
<dbReference type="RefSeq" id="WP_046037573.1">
    <property type="nucleotide sequence ID" value="NZ_LACC01000004.1"/>
</dbReference>
<comment type="caution">
    <text evidence="3">The sequence shown here is derived from an EMBL/GenBank/DDBJ whole genome shotgun (WGS) entry which is preliminary data.</text>
</comment>
<name>A0A0F4U119_PSEFL</name>
<dbReference type="SUPFAM" id="SSF111364">
    <property type="entry name" value="Tsx-like channel"/>
    <property type="match status" value="1"/>
</dbReference>
<dbReference type="PATRIC" id="fig|294.132.peg.4493"/>
<dbReference type="Gene3D" id="2.40.230.20">
    <property type="entry name" value="Nucleoside-specific channel-forming protein, Tsx-like"/>
    <property type="match status" value="1"/>
</dbReference>
<sequence>MIRTQTNVLLSGGLLAASQAMAGDLLLWQTNSLSYLYGKNFAINPAIQQTITFEHADRWKYGDNFMFIDSTWYNGEQDRNKGAHAYYGEFSPRLSFGKILDRRFEFGPIKDVLLAMTYENGEDDTEAYLIGPGFDLAVPGFNFFTLNFYYRQTEGSRPGDDVWQISPAWSYTLPLGNSNLLIDGYIDWVVDNDQNARGTYHANLHFNPQIKYDLGKALGWREKQVYVGTEYSYWKDKYGVQDSSRFNTNENTASLLVKVHF</sequence>
<evidence type="ECO:0000256" key="2">
    <source>
        <dbReference type="SAM" id="SignalP"/>
    </source>
</evidence>
<dbReference type="Pfam" id="PF03502">
    <property type="entry name" value="Channel_Tsx"/>
    <property type="match status" value="1"/>
</dbReference>
<feature type="signal peptide" evidence="2">
    <location>
        <begin position="1"/>
        <end position="22"/>
    </location>
</feature>
<protein>
    <submittedName>
        <fullName evidence="3">Membrane protein</fullName>
    </submittedName>
</protein>
<dbReference type="GO" id="GO:0009279">
    <property type="term" value="C:cell outer membrane"/>
    <property type="evidence" value="ECO:0007669"/>
    <property type="project" value="InterPro"/>
</dbReference>
<dbReference type="Proteomes" id="UP000033588">
    <property type="component" value="Unassembled WGS sequence"/>
</dbReference>
<dbReference type="InterPro" id="IPR018013">
    <property type="entry name" value="Channel_Tsx-like"/>
</dbReference>